<dbReference type="AlphaFoldDB" id="A0A2A2KCM5"/>
<feature type="compositionally biased region" description="Polar residues" evidence="1">
    <location>
        <begin position="1"/>
        <end position="17"/>
    </location>
</feature>
<comment type="caution">
    <text evidence="2">The sequence shown here is derived from an EMBL/GenBank/DDBJ whole genome shotgun (WGS) entry which is preliminary data.</text>
</comment>
<evidence type="ECO:0000313" key="2">
    <source>
        <dbReference type="EMBL" id="PAV71640.1"/>
    </source>
</evidence>
<feature type="region of interest" description="Disordered" evidence="1">
    <location>
        <begin position="1"/>
        <end position="23"/>
    </location>
</feature>
<sequence length="70" mass="7166">PGTSNCRSRQRASSASKGNAPGCNASISASCIAPASPCACQCTRQCSSNCACTRCGPCQRALPWSLRRGT</sequence>
<reference evidence="2 3" key="1">
    <citation type="journal article" date="2017" name="Curr. Biol.">
        <title>Genome architecture and evolution of a unichromosomal asexual nematode.</title>
        <authorList>
            <person name="Fradin H."/>
            <person name="Zegar C."/>
            <person name="Gutwein M."/>
            <person name="Lucas J."/>
            <person name="Kovtun M."/>
            <person name="Corcoran D."/>
            <person name="Baugh L.R."/>
            <person name="Kiontke K."/>
            <person name="Gunsalus K."/>
            <person name="Fitch D.H."/>
            <person name="Piano F."/>
        </authorList>
    </citation>
    <scope>NUCLEOTIDE SEQUENCE [LARGE SCALE GENOMIC DNA]</scope>
    <source>
        <strain evidence="2">PF1309</strain>
    </source>
</reference>
<name>A0A2A2KCM5_9BILA</name>
<gene>
    <name evidence="2" type="ORF">WR25_14790</name>
</gene>
<keyword evidence="3" id="KW-1185">Reference proteome</keyword>
<protein>
    <recommendedName>
        <fullName evidence="4">Metallothionein</fullName>
    </recommendedName>
</protein>
<accession>A0A2A2KCM5</accession>
<proteinExistence type="predicted"/>
<evidence type="ECO:0000256" key="1">
    <source>
        <dbReference type="SAM" id="MobiDB-lite"/>
    </source>
</evidence>
<dbReference type="Proteomes" id="UP000218231">
    <property type="component" value="Unassembled WGS sequence"/>
</dbReference>
<dbReference type="EMBL" id="LIAE01008960">
    <property type="protein sequence ID" value="PAV71640.1"/>
    <property type="molecule type" value="Genomic_DNA"/>
</dbReference>
<feature type="non-terminal residue" evidence="2">
    <location>
        <position position="1"/>
    </location>
</feature>
<evidence type="ECO:0008006" key="4">
    <source>
        <dbReference type="Google" id="ProtNLM"/>
    </source>
</evidence>
<organism evidence="2 3">
    <name type="scientific">Diploscapter pachys</name>
    <dbReference type="NCBI Taxonomy" id="2018661"/>
    <lineage>
        <taxon>Eukaryota</taxon>
        <taxon>Metazoa</taxon>
        <taxon>Ecdysozoa</taxon>
        <taxon>Nematoda</taxon>
        <taxon>Chromadorea</taxon>
        <taxon>Rhabditida</taxon>
        <taxon>Rhabditina</taxon>
        <taxon>Rhabditomorpha</taxon>
        <taxon>Rhabditoidea</taxon>
        <taxon>Rhabditidae</taxon>
        <taxon>Diploscapter</taxon>
    </lineage>
</organism>
<evidence type="ECO:0000313" key="3">
    <source>
        <dbReference type="Proteomes" id="UP000218231"/>
    </source>
</evidence>